<keyword evidence="2" id="KW-0560">Oxidoreductase</keyword>
<dbReference type="EMBL" id="JBHSBI010000033">
    <property type="protein sequence ID" value="MFC4014255.1"/>
    <property type="molecule type" value="Genomic_DNA"/>
</dbReference>
<evidence type="ECO:0000313" key="5">
    <source>
        <dbReference type="Proteomes" id="UP001595851"/>
    </source>
</evidence>
<dbReference type="Gene3D" id="3.40.50.720">
    <property type="entry name" value="NAD(P)-binding Rossmann-like Domain"/>
    <property type="match status" value="1"/>
</dbReference>
<dbReference type="Pfam" id="PF00106">
    <property type="entry name" value="adh_short"/>
    <property type="match status" value="1"/>
</dbReference>
<comment type="caution">
    <text evidence="4">The sequence shown here is derived from an EMBL/GenBank/DDBJ whole genome shotgun (WGS) entry which is preliminary data.</text>
</comment>
<dbReference type="PRINTS" id="PR00080">
    <property type="entry name" value="SDRFAMILY"/>
</dbReference>
<gene>
    <name evidence="4" type="ORF">ACFOY2_44015</name>
</gene>
<proteinExistence type="inferred from homology"/>
<dbReference type="PRINTS" id="PR00081">
    <property type="entry name" value="GDHRDH"/>
</dbReference>
<dbReference type="SUPFAM" id="SSF51735">
    <property type="entry name" value="NAD(P)-binding Rossmann-fold domains"/>
    <property type="match status" value="1"/>
</dbReference>
<evidence type="ECO:0000256" key="1">
    <source>
        <dbReference type="ARBA" id="ARBA00006484"/>
    </source>
</evidence>
<evidence type="ECO:0000256" key="3">
    <source>
        <dbReference type="RuleBase" id="RU000363"/>
    </source>
</evidence>
<comment type="similarity">
    <text evidence="1 3">Belongs to the short-chain dehydrogenases/reductases (SDR) family.</text>
</comment>
<evidence type="ECO:0000313" key="4">
    <source>
        <dbReference type="EMBL" id="MFC4014255.1"/>
    </source>
</evidence>
<dbReference type="PANTHER" id="PTHR43391">
    <property type="entry name" value="RETINOL DEHYDROGENASE-RELATED"/>
    <property type="match status" value="1"/>
</dbReference>
<dbReference type="PROSITE" id="PS00061">
    <property type="entry name" value="ADH_SHORT"/>
    <property type="match status" value="1"/>
</dbReference>
<dbReference type="RefSeq" id="WP_379534101.1">
    <property type="nucleotide sequence ID" value="NZ_JBHSBI010000033.1"/>
</dbReference>
<dbReference type="Proteomes" id="UP001595851">
    <property type="component" value="Unassembled WGS sequence"/>
</dbReference>
<organism evidence="4 5">
    <name type="scientific">Nonomuraea purpurea</name>
    <dbReference type="NCBI Taxonomy" id="1849276"/>
    <lineage>
        <taxon>Bacteria</taxon>
        <taxon>Bacillati</taxon>
        <taxon>Actinomycetota</taxon>
        <taxon>Actinomycetes</taxon>
        <taxon>Streptosporangiales</taxon>
        <taxon>Streptosporangiaceae</taxon>
        <taxon>Nonomuraea</taxon>
    </lineage>
</organism>
<evidence type="ECO:0000256" key="2">
    <source>
        <dbReference type="ARBA" id="ARBA00023002"/>
    </source>
</evidence>
<dbReference type="InterPro" id="IPR002347">
    <property type="entry name" value="SDR_fam"/>
</dbReference>
<protein>
    <submittedName>
        <fullName evidence="4">SDR family NAD(P)-dependent oxidoreductase</fullName>
    </submittedName>
</protein>
<name>A0ABV8GJX5_9ACTN</name>
<accession>A0ABV8GJX5</accession>
<sequence length="281" mass="29510">MRCSRLGIARALARQGSRIALADLDEDALGTAAAELAGVTEVTAFPLDVRDRDAYARAADEAERRLGPVSVLCNNAGVAFPEQPADMTYELWDLAVDINLGGVVNGVQTFLPRMLRRGGPAHIVNTASAAGLIGAGVGPMYTSSKFAVVGLSEALRHQLEAAGHKVGVTVLCPGGVATNMARSSRTLVAAQRGGAELRRAQARAEELTPKIESALRRFGVPADGVGELVAEAIKANRLYVLTDRTGIDLITARTEAILAAMPQADPVEGDFEGFRDAVHDS</sequence>
<dbReference type="CDD" id="cd05233">
    <property type="entry name" value="SDR_c"/>
    <property type="match status" value="1"/>
</dbReference>
<keyword evidence="5" id="KW-1185">Reference proteome</keyword>
<reference evidence="5" key="1">
    <citation type="journal article" date="2019" name="Int. J. Syst. Evol. Microbiol.">
        <title>The Global Catalogue of Microorganisms (GCM) 10K type strain sequencing project: providing services to taxonomists for standard genome sequencing and annotation.</title>
        <authorList>
            <consortium name="The Broad Institute Genomics Platform"/>
            <consortium name="The Broad Institute Genome Sequencing Center for Infectious Disease"/>
            <person name="Wu L."/>
            <person name="Ma J."/>
        </authorList>
    </citation>
    <scope>NUCLEOTIDE SEQUENCE [LARGE SCALE GENOMIC DNA]</scope>
    <source>
        <strain evidence="5">TBRC 1276</strain>
    </source>
</reference>
<dbReference type="PANTHER" id="PTHR43391:SF26">
    <property type="entry name" value="BLL7251 PROTEIN"/>
    <property type="match status" value="1"/>
</dbReference>
<dbReference type="InterPro" id="IPR020904">
    <property type="entry name" value="Sc_DH/Rdtase_CS"/>
</dbReference>
<dbReference type="InterPro" id="IPR036291">
    <property type="entry name" value="NAD(P)-bd_dom_sf"/>
</dbReference>